<dbReference type="InterPro" id="IPR000175">
    <property type="entry name" value="Na/ntran_symport"/>
</dbReference>
<keyword evidence="3 6" id="KW-0812">Transmembrane</keyword>
<feature type="transmembrane region" description="Helical" evidence="6">
    <location>
        <begin position="378"/>
        <end position="398"/>
    </location>
</feature>
<dbReference type="GO" id="GO:0016020">
    <property type="term" value="C:membrane"/>
    <property type="evidence" value="ECO:0007669"/>
    <property type="project" value="UniProtKB-SubCell"/>
</dbReference>
<evidence type="ECO:0000313" key="8">
    <source>
        <dbReference type="Proteomes" id="UP000003494"/>
    </source>
</evidence>
<feature type="transmembrane region" description="Helical" evidence="6">
    <location>
        <begin position="419"/>
        <end position="440"/>
    </location>
</feature>
<feature type="transmembrane region" description="Helical" evidence="6">
    <location>
        <begin position="96"/>
        <end position="120"/>
    </location>
</feature>
<dbReference type="PANTHER" id="PTHR42948:SF1">
    <property type="entry name" value="TRANSPORTER"/>
    <property type="match status" value="1"/>
</dbReference>
<dbReference type="HOGENOM" id="CLU_006855_3_0_9"/>
<dbReference type="InterPro" id="IPR037272">
    <property type="entry name" value="SNS_sf"/>
</dbReference>
<dbReference type="NCBIfam" id="NF037979">
    <property type="entry name" value="Na_transp"/>
    <property type="match status" value="1"/>
</dbReference>
<reference evidence="7" key="1">
    <citation type="submission" date="2009-04" db="EMBL/GenBank/DDBJ databases">
        <authorList>
            <person name="Weinstock G."/>
            <person name="Sodergren E."/>
            <person name="Clifton S."/>
            <person name="Fulton L."/>
            <person name="Fulton B."/>
            <person name="Courtney L."/>
            <person name="Fronick C."/>
            <person name="Harrison M."/>
            <person name="Strong C."/>
            <person name="Farmer C."/>
            <person name="Delahaunty K."/>
            <person name="Markovic C."/>
            <person name="Hall O."/>
            <person name="Minx P."/>
            <person name="Tomlinson C."/>
            <person name="Mitreva M."/>
            <person name="Nelson J."/>
            <person name="Hou S."/>
            <person name="Wollam A."/>
            <person name="Pepin K.H."/>
            <person name="Johnson M."/>
            <person name="Bhonagiri V."/>
            <person name="Nash W.E."/>
            <person name="Warren W."/>
            <person name="Chinwalla A."/>
            <person name="Mardis E.R."/>
            <person name="Wilson R.K."/>
        </authorList>
    </citation>
    <scope>NUCLEOTIDE SEQUENCE [LARGE SCALE GENOMIC DNA]</scope>
    <source>
        <strain evidence="7">DSM 14600</strain>
    </source>
</reference>
<feature type="transmembrane region" description="Helical" evidence="6">
    <location>
        <begin position="263"/>
        <end position="284"/>
    </location>
</feature>
<dbReference type="AlphaFoldDB" id="C4G8B2"/>
<evidence type="ECO:0000256" key="3">
    <source>
        <dbReference type="ARBA" id="ARBA00022692"/>
    </source>
</evidence>
<evidence type="ECO:0000313" key="7">
    <source>
        <dbReference type="EMBL" id="EEP28738.1"/>
    </source>
</evidence>
<feature type="transmembrane region" description="Helical" evidence="6">
    <location>
        <begin position="38"/>
        <end position="57"/>
    </location>
</feature>
<dbReference type="CDD" id="cd10336">
    <property type="entry name" value="SLC6sbd_Tyt1-Like"/>
    <property type="match status" value="1"/>
</dbReference>
<dbReference type="Proteomes" id="UP000003494">
    <property type="component" value="Unassembled WGS sequence"/>
</dbReference>
<gene>
    <name evidence="7" type="ORF">GCWU000342_00079</name>
</gene>
<evidence type="ECO:0000256" key="5">
    <source>
        <dbReference type="ARBA" id="ARBA00023136"/>
    </source>
</evidence>
<dbReference type="Pfam" id="PF00209">
    <property type="entry name" value="SNF"/>
    <property type="match status" value="2"/>
</dbReference>
<evidence type="ECO:0000256" key="4">
    <source>
        <dbReference type="ARBA" id="ARBA00022989"/>
    </source>
</evidence>
<name>C4G8B2_9FIRM</name>
<keyword evidence="8" id="KW-1185">Reference proteome</keyword>
<comment type="subcellular location">
    <subcellularLocation>
        <location evidence="1">Membrane</location>
        <topology evidence="1">Multi-pass membrane protein</topology>
    </subcellularLocation>
</comment>
<accession>C4G8B2</accession>
<dbReference type="PROSITE" id="PS50267">
    <property type="entry name" value="NA_NEUROTRAN_SYMP_3"/>
    <property type="match status" value="1"/>
</dbReference>
<proteinExistence type="predicted"/>
<organism evidence="7 8">
    <name type="scientific">Shuttleworthella satelles DSM 14600</name>
    <dbReference type="NCBI Taxonomy" id="626523"/>
    <lineage>
        <taxon>Bacteria</taxon>
        <taxon>Bacillati</taxon>
        <taxon>Bacillota</taxon>
        <taxon>Clostridia</taxon>
        <taxon>Lachnospirales</taxon>
        <taxon>Lachnospiraceae</taxon>
        <taxon>Shuttleworthella</taxon>
    </lineage>
</organism>
<evidence type="ECO:0000256" key="2">
    <source>
        <dbReference type="ARBA" id="ARBA00022448"/>
    </source>
</evidence>
<dbReference type="eggNOG" id="COG0733">
    <property type="taxonomic scope" value="Bacteria"/>
</dbReference>
<dbReference type="PANTHER" id="PTHR42948">
    <property type="entry name" value="TRANSPORTER"/>
    <property type="match status" value="1"/>
</dbReference>
<dbReference type="InterPro" id="IPR047218">
    <property type="entry name" value="YocR/YhdH-like"/>
</dbReference>
<keyword evidence="5 6" id="KW-0472">Membrane</keyword>
<dbReference type="EMBL" id="ACIP02000001">
    <property type="protein sequence ID" value="EEP28738.1"/>
    <property type="molecule type" value="Genomic_DNA"/>
</dbReference>
<feature type="transmembrane region" description="Helical" evidence="6">
    <location>
        <begin position="224"/>
        <end position="251"/>
    </location>
</feature>
<dbReference type="SUPFAM" id="SSF161070">
    <property type="entry name" value="SNF-like"/>
    <property type="match status" value="1"/>
</dbReference>
<comment type="caution">
    <text evidence="7">The sequence shown here is derived from an EMBL/GenBank/DDBJ whole genome shotgun (WGS) entry which is preliminary data.</text>
</comment>
<protein>
    <submittedName>
        <fullName evidence="7">Sodium:neurotransmitter symporter family protein</fullName>
    </submittedName>
</protein>
<keyword evidence="4 6" id="KW-1133">Transmembrane helix</keyword>
<dbReference type="RefSeq" id="WP_006905126.1">
    <property type="nucleotide sequence ID" value="NZ_GG665866.1"/>
</dbReference>
<dbReference type="PRINTS" id="PR00176">
    <property type="entry name" value="NANEUSMPORT"/>
</dbReference>
<keyword evidence="2" id="KW-0813">Transport</keyword>
<sequence length="446" mass="47515">MSDSGASRDGFSSKAGFIMACIGSAVGMGNIWRFPIMVSIWGGMTFLIPYFICVFLVSQTGVIGEMALGRSAAAGPMGAFGMATERRFGKRAIGEAIGLIPVLGSLALAIGYSCVVGWIIKYFFLAYSGHLSSLGQDMDQIGGLFGGTAVTMGNNVWLVIALIFNFLIMALGVAGGIEKANKFMMPALFFMFVGLGIYIATLPGAISGYHYIFTIDPKRLTDPLLWIFAFGQAFFSLSVAGNGTVIYGSYLSKKEDVVSSGRIVAVFDTLAALLAACVIIPSMAAGGADLSKGGPGLMFIWLVNVFNGMPGGRIICMVFFTCVLFAGISSLINLYEAPVATLQEKLRFKRLPAVITVGVIGVVVAIAIQGIVSDWMDFVSNYICPTGAFLAALMFFWFCGRDFVMEQVTMGSKRKIGPWFVPLGKYVYCFLCILALVAGIRLGGIG</sequence>
<dbReference type="STRING" id="626523.GCWU000342_00079"/>
<feature type="transmembrane region" description="Helical" evidence="6">
    <location>
        <begin position="12"/>
        <end position="32"/>
    </location>
</feature>
<feature type="transmembrane region" description="Helical" evidence="6">
    <location>
        <begin position="156"/>
        <end position="177"/>
    </location>
</feature>
<evidence type="ECO:0000256" key="6">
    <source>
        <dbReference type="SAM" id="Phobius"/>
    </source>
</evidence>
<feature type="transmembrane region" description="Helical" evidence="6">
    <location>
        <begin position="189"/>
        <end position="212"/>
    </location>
</feature>
<evidence type="ECO:0000256" key="1">
    <source>
        <dbReference type="ARBA" id="ARBA00004141"/>
    </source>
</evidence>
<feature type="transmembrane region" description="Helical" evidence="6">
    <location>
        <begin position="353"/>
        <end position="372"/>
    </location>
</feature>
<feature type="transmembrane region" description="Helical" evidence="6">
    <location>
        <begin position="311"/>
        <end position="332"/>
    </location>
</feature>